<proteinExistence type="predicted"/>
<comment type="caution">
    <text evidence="1">The sequence shown here is derived from an EMBL/GenBank/DDBJ whole genome shotgun (WGS) entry which is preliminary data.</text>
</comment>
<gene>
    <name evidence="1" type="ORF">AN396_13620</name>
</gene>
<evidence type="ECO:0000313" key="2">
    <source>
        <dbReference type="Proteomes" id="UP000188605"/>
    </source>
</evidence>
<dbReference type="EMBL" id="LJDB01000009">
    <property type="protein sequence ID" value="ONI42616.1"/>
    <property type="molecule type" value="Genomic_DNA"/>
</dbReference>
<evidence type="ECO:0000313" key="1">
    <source>
        <dbReference type="EMBL" id="ONI42616.1"/>
    </source>
</evidence>
<dbReference type="Proteomes" id="UP000188605">
    <property type="component" value="Unassembled WGS sequence"/>
</dbReference>
<name>A0ACC8XGM2_9FIRM</name>
<reference evidence="1" key="1">
    <citation type="submission" date="2016-08" db="EMBL/GenBank/DDBJ databases">
        <authorList>
            <person name="Ngugi D.K."/>
            <person name="Miyake S."/>
            <person name="Stingl U."/>
        </authorList>
    </citation>
    <scope>NUCLEOTIDE SEQUENCE</scope>
    <source>
        <strain evidence="1">SCG-B11WGA-EpuloA1</strain>
    </source>
</reference>
<accession>A0ACC8XGM2</accession>
<sequence>MLRKFTDNIKHGYKETGKKLDESKKLTQIAMYNSELKKLYSELGALYYKKVTFDEPMSTSEKIIAQIENIKQQLDKLNNEVMDLKEKK</sequence>
<protein>
    <submittedName>
        <fullName evidence="1">Uncharacterized protein</fullName>
    </submittedName>
</protein>
<organism evidence="1 2">
    <name type="scientific">Candidatus Epulonipiscium fishelsonii</name>
    <dbReference type="NCBI Taxonomy" id="77094"/>
    <lineage>
        <taxon>Bacteria</taxon>
        <taxon>Bacillati</taxon>
        <taxon>Bacillota</taxon>
        <taxon>Clostridia</taxon>
        <taxon>Lachnospirales</taxon>
        <taxon>Lachnospiraceae</taxon>
        <taxon>Candidatus Epulonipiscium</taxon>
    </lineage>
</organism>
<keyword evidence="2" id="KW-1185">Reference proteome</keyword>